<accession>A0A6A6HEK5</accession>
<keyword evidence="2" id="KW-1185">Reference proteome</keyword>
<dbReference type="OrthoDB" id="6782661at2759"/>
<protein>
    <submittedName>
        <fullName evidence="1">Uncharacterized protein</fullName>
    </submittedName>
</protein>
<dbReference type="Proteomes" id="UP000800092">
    <property type="component" value="Unassembled WGS sequence"/>
</dbReference>
<reference evidence="1" key="1">
    <citation type="journal article" date="2020" name="Stud. Mycol.">
        <title>101 Dothideomycetes genomes: a test case for predicting lifestyles and emergence of pathogens.</title>
        <authorList>
            <person name="Haridas S."/>
            <person name="Albert R."/>
            <person name="Binder M."/>
            <person name="Bloem J."/>
            <person name="Labutti K."/>
            <person name="Salamov A."/>
            <person name="Andreopoulos B."/>
            <person name="Baker S."/>
            <person name="Barry K."/>
            <person name="Bills G."/>
            <person name="Bluhm B."/>
            <person name="Cannon C."/>
            <person name="Castanera R."/>
            <person name="Culley D."/>
            <person name="Daum C."/>
            <person name="Ezra D."/>
            <person name="Gonzalez J."/>
            <person name="Henrissat B."/>
            <person name="Kuo A."/>
            <person name="Liang C."/>
            <person name="Lipzen A."/>
            <person name="Lutzoni F."/>
            <person name="Magnuson J."/>
            <person name="Mondo S."/>
            <person name="Nolan M."/>
            <person name="Ohm R."/>
            <person name="Pangilinan J."/>
            <person name="Park H.-J."/>
            <person name="Ramirez L."/>
            <person name="Alfaro M."/>
            <person name="Sun H."/>
            <person name="Tritt A."/>
            <person name="Yoshinaga Y."/>
            <person name="Zwiers L.-H."/>
            <person name="Turgeon B."/>
            <person name="Goodwin S."/>
            <person name="Spatafora J."/>
            <person name="Crous P."/>
            <person name="Grigoriev I."/>
        </authorList>
    </citation>
    <scope>NUCLEOTIDE SEQUENCE</scope>
    <source>
        <strain evidence="1">Tuck. ex Michener</strain>
    </source>
</reference>
<evidence type="ECO:0000313" key="1">
    <source>
        <dbReference type="EMBL" id="KAF2236382.1"/>
    </source>
</evidence>
<dbReference type="AlphaFoldDB" id="A0A6A6HEK5"/>
<sequence length="56" mass="6311">MSKFAQHAYRAPQSSQVDCIAPRIGLPSKNPYQLPERGKFNIPMSPKSDPWLCPIL</sequence>
<proteinExistence type="predicted"/>
<dbReference type="EMBL" id="ML991785">
    <property type="protein sequence ID" value="KAF2236382.1"/>
    <property type="molecule type" value="Genomic_DNA"/>
</dbReference>
<evidence type="ECO:0000313" key="2">
    <source>
        <dbReference type="Proteomes" id="UP000800092"/>
    </source>
</evidence>
<organism evidence="1 2">
    <name type="scientific">Viridothelium virens</name>
    <name type="common">Speckled blister lichen</name>
    <name type="synonym">Trypethelium virens</name>
    <dbReference type="NCBI Taxonomy" id="1048519"/>
    <lineage>
        <taxon>Eukaryota</taxon>
        <taxon>Fungi</taxon>
        <taxon>Dikarya</taxon>
        <taxon>Ascomycota</taxon>
        <taxon>Pezizomycotina</taxon>
        <taxon>Dothideomycetes</taxon>
        <taxon>Dothideomycetes incertae sedis</taxon>
        <taxon>Trypetheliales</taxon>
        <taxon>Trypetheliaceae</taxon>
        <taxon>Viridothelium</taxon>
    </lineage>
</organism>
<name>A0A6A6HEK5_VIRVR</name>
<gene>
    <name evidence="1" type="ORF">EV356DRAFT_498390</name>
</gene>